<evidence type="ECO:0000313" key="1">
    <source>
        <dbReference type="EMBL" id="KAI4300553.1"/>
    </source>
</evidence>
<accession>A0ACB9KTZ5</accession>
<organism evidence="1 2">
    <name type="scientific">Bauhinia variegata</name>
    <name type="common">Purple orchid tree</name>
    <name type="synonym">Phanera variegata</name>
    <dbReference type="NCBI Taxonomy" id="167791"/>
    <lineage>
        <taxon>Eukaryota</taxon>
        <taxon>Viridiplantae</taxon>
        <taxon>Streptophyta</taxon>
        <taxon>Embryophyta</taxon>
        <taxon>Tracheophyta</taxon>
        <taxon>Spermatophyta</taxon>
        <taxon>Magnoliopsida</taxon>
        <taxon>eudicotyledons</taxon>
        <taxon>Gunneridae</taxon>
        <taxon>Pentapetalae</taxon>
        <taxon>rosids</taxon>
        <taxon>fabids</taxon>
        <taxon>Fabales</taxon>
        <taxon>Fabaceae</taxon>
        <taxon>Cercidoideae</taxon>
        <taxon>Cercideae</taxon>
        <taxon>Bauhiniinae</taxon>
        <taxon>Bauhinia</taxon>
    </lineage>
</organism>
<dbReference type="EMBL" id="CM039438">
    <property type="protein sequence ID" value="KAI4300553.1"/>
    <property type="molecule type" value="Genomic_DNA"/>
</dbReference>
<comment type="caution">
    <text evidence="1">The sequence shown here is derived from an EMBL/GenBank/DDBJ whole genome shotgun (WGS) entry which is preliminary data.</text>
</comment>
<dbReference type="Proteomes" id="UP000828941">
    <property type="component" value="Chromosome 13"/>
</dbReference>
<name>A0ACB9KTZ5_BAUVA</name>
<sequence length="493" mass="54257">MDINVSATQARAGIFARWGYCLKALPGNFKTKVVSIMKSIKKIGKDDPRRVTHSLKVGIALTLVSLLYYWRPLYDGFGVAGMWAVMTVVVVFEFTVGATLSKGLNRGFATLLAGALGVGGQQLATLCGERGEPIVLGVLVFVLAAGSTFSRFFPKIKARYDYGVLIFILTFSLVAVSGYRVERLLDLAHQRLSTILLGGAMCMVISLFVCPVWAGEDLHKLIASNLDKLANYLEGFGGEYFQCSEDKEFERSKDKSVLVGYKNVLNSKATEESLANFARWEPGHGRFRLRHPWKKYLEIGALARQCAYKIESLNGYLNSNIQVSLELKTKVQEPCTKICSESSQALKVLSSSIKTMIEPSEAKFHVENLKTTIKDLNIALESASIDEVDLLATIPVATVASILIEITKSVEKIYESIHELSQLAHFKGANTVEETNDVSKEKPHLLHKGIINPVVDADSVHHVEITIQGANTDSPEKDNAQAPPNQAIWCNCK</sequence>
<keyword evidence="2" id="KW-1185">Reference proteome</keyword>
<evidence type="ECO:0000313" key="2">
    <source>
        <dbReference type="Proteomes" id="UP000828941"/>
    </source>
</evidence>
<proteinExistence type="predicted"/>
<gene>
    <name evidence="1" type="ORF">L6164_033920</name>
</gene>
<reference evidence="1 2" key="1">
    <citation type="journal article" date="2022" name="DNA Res.">
        <title>Chromosomal-level genome assembly of the orchid tree Bauhinia variegata (Leguminosae; Cercidoideae) supports the allotetraploid origin hypothesis of Bauhinia.</title>
        <authorList>
            <person name="Zhong Y."/>
            <person name="Chen Y."/>
            <person name="Zheng D."/>
            <person name="Pang J."/>
            <person name="Liu Y."/>
            <person name="Luo S."/>
            <person name="Meng S."/>
            <person name="Qian L."/>
            <person name="Wei D."/>
            <person name="Dai S."/>
            <person name="Zhou R."/>
        </authorList>
    </citation>
    <scope>NUCLEOTIDE SEQUENCE [LARGE SCALE GENOMIC DNA]</scope>
    <source>
        <strain evidence="1">BV-YZ2020</strain>
    </source>
</reference>
<protein>
    <submittedName>
        <fullName evidence="1">Uncharacterized protein</fullName>
    </submittedName>
</protein>